<reference evidence="3" key="1">
    <citation type="journal article" date="2019" name="Sci. Rep.">
        <title>Draft genome of Tanacetum cinerariifolium, the natural source of mosquito coil.</title>
        <authorList>
            <person name="Yamashiro T."/>
            <person name="Shiraishi A."/>
            <person name="Satake H."/>
            <person name="Nakayama K."/>
        </authorList>
    </citation>
    <scope>NUCLEOTIDE SEQUENCE</scope>
</reference>
<evidence type="ECO:0000313" key="3">
    <source>
        <dbReference type="EMBL" id="GFA39468.1"/>
    </source>
</evidence>
<dbReference type="SUPFAM" id="SSF57756">
    <property type="entry name" value="Retrovirus zinc finger-like domains"/>
    <property type="match status" value="1"/>
</dbReference>
<dbReference type="AlphaFoldDB" id="A0A699JL99"/>
<evidence type="ECO:0000259" key="2">
    <source>
        <dbReference type="PROSITE" id="PS50158"/>
    </source>
</evidence>
<organism evidence="3">
    <name type="scientific">Tanacetum cinerariifolium</name>
    <name type="common">Dalmatian daisy</name>
    <name type="synonym">Chrysanthemum cinerariifolium</name>
    <dbReference type="NCBI Taxonomy" id="118510"/>
    <lineage>
        <taxon>Eukaryota</taxon>
        <taxon>Viridiplantae</taxon>
        <taxon>Streptophyta</taxon>
        <taxon>Embryophyta</taxon>
        <taxon>Tracheophyta</taxon>
        <taxon>Spermatophyta</taxon>
        <taxon>Magnoliopsida</taxon>
        <taxon>eudicotyledons</taxon>
        <taxon>Gunneridae</taxon>
        <taxon>Pentapetalae</taxon>
        <taxon>asterids</taxon>
        <taxon>campanulids</taxon>
        <taxon>Asterales</taxon>
        <taxon>Asteraceae</taxon>
        <taxon>Asteroideae</taxon>
        <taxon>Anthemideae</taxon>
        <taxon>Anthemidinae</taxon>
        <taxon>Tanacetum</taxon>
    </lineage>
</organism>
<feature type="domain" description="CCHC-type" evidence="2">
    <location>
        <begin position="259"/>
        <end position="274"/>
    </location>
</feature>
<dbReference type="Pfam" id="PF00098">
    <property type="entry name" value="zf-CCHC"/>
    <property type="match status" value="1"/>
</dbReference>
<dbReference type="GO" id="GO:0008270">
    <property type="term" value="F:zinc ion binding"/>
    <property type="evidence" value="ECO:0007669"/>
    <property type="project" value="UniProtKB-KW"/>
</dbReference>
<protein>
    <recommendedName>
        <fullName evidence="2">CCHC-type domain-containing protein</fullName>
    </recommendedName>
</protein>
<accession>A0A699JL99</accession>
<sequence length="341" mass="39756">MTGNKFYLTDYEDYDGRFVSFRDGKGRIFGKGKIKTGTLDFDDVYFCKELEYNMFRIKREFSVAKTPQQNEQYFLMIDYSLWEVIKNGNKVLTKTVGTVEQIYEPTVVEEKLDKKNEMKARGTLLMALPNKDQLKLQKLISQLEIQGEVIEQEDINLKMLRSLSSKWNTCALIWRNKVEIETINNLSDVVIYYFLASQPNSPQLAREDLEQINPDDLEEMDLHWEIAMLTIRARRFIKRKGRNLDINGQKSGFDRSKMKCFNCHKHGHFARECRALKNQENRGRECGRKTVPLENPIENSLIAQRGIRWYDLSYQAEEKHQTNIALMALTSSGSSSSLDSE</sequence>
<dbReference type="GO" id="GO:0003676">
    <property type="term" value="F:nucleic acid binding"/>
    <property type="evidence" value="ECO:0007669"/>
    <property type="project" value="InterPro"/>
</dbReference>
<keyword evidence="1" id="KW-0862">Zinc</keyword>
<dbReference type="SMART" id="SM00343">
    <property type="entry name" value="ZnF_C2HC"/>
    <property type="match status" value="1"/>
</dbReference>
<proteinExistence type="predicted"/>
<feature type="non-terminal residue" evidence="3">
    <location>
        <position position="341"/>
    </location>
</feature>
<comment type="caution">
    <text evidence="3">The sequence shown here is derived from an EMBL/GenBank/DDBJ whole genome shotgun (WGS) entry which is preliminary data.</text>
</comment>
<dbReference type="InterPro" id="IPR001878">
    <property type="entry name" value="Znf_CCHC"/>
</dbReference>
<dbReference type="EMBL" id="BKCJ010416512">
    <property type="protein sequence ID" value="GFA39468.1"/>
    <property type="molecule type" value="Genomic_DNA"/>
</dbReference>
<gene>
    <name evidence="3" type="ORF">Tci_611440</name>
</gene>
<keyword evidence="1" id="KW-0863">Zinc-finger</keyword>
<name>A0A699JL99_TANCI</name>
<dbReference type="PROSITE" id="PS50158">
    <property type="entry name" value="ZF_CCHC"/>
    <property type="match status" value="1"/>
</dbReference>
<dbReference type="InterPro" id="IPR036875">
    <property type="entry name" value="Znf_CCHC_sf"/>
</dbReference>
<dbReference type="Gene3D" id="4.10.60.10">
    <property type="entry name" value="Zinc finger, CCHC-type"/>
    <property type="match status" value="1"/>
</dbReference>
<keyword evidence="1" id="KW-0479">Metal-binding</keyword>
<evidence type="ECO:0000256" key="1">
    <source>
        <dbReference type="PROSITE-ProRule" id="PRU00047"/>
    </source>
</evidence>